<dbReference type="InterPro" id="IPR033469">
    <property type="entry name" value="CYTH-like_dom_sf"/>
</dbReference>
<reference evidence="2 3" key="1">
    <citation type="journal article" date="1992" name="Lakartidningen">
        <title>[Penicillin V and not amoxicillin is the first choice preparation in acute otitis].</title>
        <authorList>
            <person name="Kamme C."/>
            <person name="Lundgren K."/>
            <person name="Prellner K."/>
        </authorList>
    </citation>
    <scope>NUCLEOTIDE SEQUENCE [LARGE SCALE GENOMIC DNA]</scope>
    <source>
        <strain evidence="2 3">W1</strain>
    </source>
</reference>
<name>A0A5C8CEI9_9SPIR</name>
<protein>
    <submittedName>
        <fullName evidence="2">Class IV adenylate cyclase</fullName>
    </submittedName>
</protein>
<sequence>MSKKNNAEIEIKAYIENVKSTLDFLYKNAKFKKKYFKKDIYFAKNSEIKSGNINLNNCIRLRIEHGGYTFCSKIRNIIDAVEVNEEREIKVSKKKSKFIINFLSSLMDYREYVKKEKKGYAFKYKNALIELSNIKNLGDFIEIEFLNNEESIENQIKELKSILKEIGIEESSIETEPYINLLKKKL</sequence>
<dbReference type="AlphaFoldDB" id="A0A5C8CEI9"/>
<accession>A0A5C8CEI9</accession>
<proteinExistence type="predicted"/>
<dbReference type="SUPFAM" id="SSF55154">
    <property type="entry name" value="CYTH-like phosphatases"/>
    <property type="match status" value="1"/>
</dbReference>
<evidence type="ECO:0000313" key="2">
    <source>
        <dbReference type="EMBL" id="TXJ11914.1"/>
    </source>
</evidence>
<comment type="caution">
    <text evidence="2">The sequence shown here is derived from an EMBL/GenBank/DDBJ whole genome shotgun (WGS) entry which is preliminary data.</text>
</comment>
<dbReference type="PANTHER" id="PTHR21028:SF2">
    <property type="entry name" value="CYTH DOMAIN-CONTAINING PROTEIN"/>
    <property type="match status" value="1"/>
</dbReference>
<dbReference type="EMBL" id="SAXT01000005">
    <property type="protein sequence ID" value="TXJ11914.1"/>
    <property type="molecule type" value="Genomic_DNA"/>
</dbReference>
<dbReference type="InterPro" id="IPR023577">
    <property type="entry name" value="CYTH_domain"/>
</dbReference>
<evidence type="ECO:0000313" key="3">
    <source>
        <dbReference type="Proteomes" id="UP000325116"/>
    </source>
</evidence>
<dbReference type="Gene3D" id="2.40.320.10">
    <property type="entry name" value="Hypothetical Protein Pfu-838710-001"/>
    <property type="match status" value="1"/>
</dbReference>
<organism evidence="2 3">
    <name type="scientific">Brachyspira aalborgi</name>
    <dbReference type="NCBI Taxonomy" id="29522"/>
    <lineage>
        <taxon>Bacteria</taxon>
        <taxon>Pseudomonadati</taxon>
        <taxon>Spirochaetota</taxon>
        <taxon>Spirochaetia</taxon>
        <taxon>Brachyspirales</taxon>
        <taxon>Brachyspiraceae</taxon>
        <taxon>Brachyspira</taxon>
    </lineage>
</organism>
<dbReference type="NCBIfam" id="TIGR00318">
    <property type="entry name" value="cyaB"/>
    <property type="match status" value="1"/>
</dbReference>
<dbReference type="PROSITE" id="PS51707">
    <property type="entry name" value="CYTH"/>
    <property type="match status" value="1"/>
</dbReference>
<dbReference type="PANTHER" id="PTHR21028">
    <property type="entry name" value="SI:CH211-156B7.4"/>
    <property type="match status" value="1"/>
</dbReference>
<dbReference type="InterPro" id="IPR008173">
    <property type="entry name" value="Adenylyl_cyclase_CyaB"/>
</dbReference>
<dbReference type="Proteomes" id="UP000325116">
    <property type="component" value="Unassembled WGS sequence"/>
</dbReference>
<gene>
    <name evidence="2" type="primary">cyaB</name>
    <name evidence="2" type="ORF">EPJ80_09430</name>
</gene>
<dbReference type="RefSeq" id="WP_147758785.1">
    <property type="nucleotide sequence ID" value="NZ_SAXT01000005.1"/>
</dbReference>
<feature type="domain" description="CYTH" evidence="1">
    <location>
        <begin position="6"/>
        <end position="184"/>
    </location>
</feature>
<evidence type="ECO:0000259" key="1">
    <source>
        <dbReference type="PROSITE" id="PS51707"/>
    </source>
</evidence>